<evidence type="ECO:0000313" key="3">
    <source>
        <dbReference type="EMBL" id="OBS66557.1"/>
    </source>
</evidence>
<feature type="domain" description="ATPase family AAA" evidence="2">
    <location>
        <begin position="33"/>
        <end position="70"/>
    </location>
</feature>
<organism evidence="3 4">
    <name type="scientific">Neotoma lepida</name>
    <name type="common">Desert woodrat</name>
    <dbReference type="NCBI Taxonomy" id="56216"/>
    <lineage>
        <taxon>Eukaryota</taxon>
        <taxon>Metazoa</taxon>
        <taxon>Chordata</taxon>
        <taxon>Craniata</taxon>
        <taxon>Vertebrata</taxon>
        <taxon>Euteleostomi</taxon>
        <taxon>Mammalia</taxon>
        <taxon>Eutheria</taxon>
        <taxon>Euarchontoglires</taxon>
        <taxon>Glires</taxon>
        <taxon>Rodentia</taxon>
        <taxon>Myomorpha</taxon>
        <taxon>Muroidea</taxon>
        <taxon>Cricetidae</taxon>
        <taxon>Neotominae</taxon>
        <taxon>Neotoma</taxon>
    </lineage>
</organism>
<dbReference type="EMBL" id="LZPO01087220">
    <property type="protein sequence ID" value="OBS66557.1"/>
    <property type="molecule type" value="Genomic_DNA"/>
</dbReference>
<name>A0A1A6GMJ2_NEOLE</name>
<dbReference type="AlphaFoldDB" id="A0A1A6GMJ2"/>
<dbReference type="InterPro" id="IPR021911">
    <property type="entry name" value="ATAD3_N"/>
</dbReference>
<reference evidence="3 4" key="1">
    <citation type="submission" date="2016-06" db="EMBL/GenBank/DDBJ databases">
        <title>The Draft Genome Sequence and Annotation of the Desert Woodrat Neotoma lepida.</title>
        <authorList>
            <person name="Campbell M."/>
            <person name="Oakeson K.F."/>
            <person name="Yandell M."/>
            <person name="Halpert J.R."/>
            <person name="Dearing D."/>
        </authorList>
    </citation>
    <scope>NUCLEOTIDE SEQUENCE [LARGE SCALE GENOMIC DNA]</scope>
    <source>
        <strain evidence="3">417</strain>
        <tissue evidence="3">Liver</tissue>
    </source>
</reference>
<comment type="caution">
    <text evidence="3">The sequence shown here is derived from an EMBL/GenBank/DDBJ whole genome shotgun (WGS) entry which is preliminary data.</text>
</comment>
<protein>
    <recommendedName>
        <fullName evidence="2">ATPase family AAA domain-containing protein</fullName>
    </recommendedName>
</protein>
<accession>A0A1A6GMJ2</accession>
<feature type="region of interest" description="Disordered" evidence="1">
    <location>
        <begin position="1"/>
        <end position="53"/>
    </location>
</feature>
<dbReference type="STRING" id="56216.A0A1A6GMJ2"/>
<evidence type="ECO:0000259" key="2">
    <source>
        <dbReference type="Pfam" id="PF12037"/>
    </source>
</evidence>
<feature type="non-terminal residue" evidence="3">
    <location>
        <position position="95"/>
    </location>
</feature>
<feature type="compositionally biased region" description="Basic and acidic residues" evidence="1">
    <location>
        <begin position="32"/>
        <end position="48"/>
    </location>
</feature>
<sequence length="95" mass="10056">MSWLFGINKGPKGEGTGPPLPLPPAQPGAEGGGDRGAGDRQSPKDKWSNFDPTGLERAAKAARELEHSRECVGRAWRAEAQGNGRFLSETPVAFA</sequence>
<evidence type="ECO:0000313" key="4">
    <source>
        <dbReference type="Proteomes" id="UP000092124"/>
    </source>
</evidence>
<proteinExistence type="predicted"/>
<gene>
    <name evidence="3" type="ORF">A6R68_04889</name>
</gene>
<evidence type="ECO:0000256" key="1">
    <source>
        <dbReference type="SAM" id="MobiDB-lite"/>
    </source>
</evidence>
<dbReference type="Proteomes" id="UP000092124">
    <property type="component" value="Unassembled WGS sequence"/>
</dbReference>
<dbReference type="Pfam" id="PF12037">
    <property type="entry name" value="ATAD3_N"/>
    <property type="match status" value="1"/>
</dbReference>
<keyword evidence="4" id="KW-1185">Reference proteome</keyword>